<organism evidence="1 2">
    <name type="scientific">Riccia fluitans</name>
    <dbReference type="NCBI Taxonomy" id="41844"/>
    <lineage>
        <taxon>Eukaryota</taxon>
        <taxon>Viridiplantae</taxon>
        <taxon>Streptophyta</taxon>
        <taxon>Embryophyta</taxon>
        <taxon>Marchantiophyta</taxon>
        <taxon>Marchantiopsida</taxon>
        <taxon>Marchantiidae</taxon>
        <taxon>Marchantiales</taxon>
        <taxon>Ricciaceae</taxon>
        <taxon>Riccia</taxon>
    </lineage>
</organism>
<proteinExistence type="predicted"/>
<keyword evidence="2" id="KW-1185">Reference proteome</keyword>
<dbReference type="AlphaFoldDB" id="A0ABD1XFF6"/>
<accession>A0ABD1XFF6</accession>
<gene>
    <name evidence="1" type="ORF">R1flu_026098</name>
</gene>
<name>A0ABD1XFF6_9MARC</name>
<reference evidence="1 2" key="1">
    <citation type="submission" date="2024-09" db="EMBL/GenBank/DDBJ databases">
        <title>Chromosome-scale assembly of Riccia fluitans.</title>
        <authorList>
            <person name="Paukszto L."/>
            <person name="Sawicki J."/>
            <person name="Karawczyk K."/>
            <person name="Piernik-Szablinska J."/>
            <person name="Szczecinska M."/>
            <person name="Mazdziarz M."/>
        </authorList>
    </citation>
    <scope>NUCLEOTIDE SEQUENCE [LARGE SCALE GENOMIC DNA]</scope>
    <source>
        <strain evidence="1">Rf_01</strain>
        <tissue evidence="1">Aerial parts of the thallus</tissue>
    </source>
</reference>
<comment type="caution">
    <text evidence="1">The sequence shown here is derived from an EMBL/GenBank/DDBJ whole genome shotgun (WGS) entry which is preliminary data.</text>
</comment>
<dbReference type="Proteomes" id="UP001605036">
    <property type="component" value="Unassembled WGS sequence"/>
</dbReference>
<sequence length="186" mass="21853">MRHEEDCEWQEWIIEWHQCNLNIVNVEDLVEPMLDELRVGLDHEFLSDSIVLGDVFAVKANDPIVEYYLLCCIGVKQKLTQKEVHCPWNQEHVFTRDEVILFGTYFSLSSMTKEKVVFVETKNRADVVIYSHLVRVAKIDLHQMRPTGKKRRSTSRFYIDVETHESILATVNEDDASEHTRLSRVF</sequence>
<evidence type="ECO:0000313" key="2">
    <source>
        <dbReference type="Proteomes" id="UP001605036"/>
    </source>
</evidence>
<dbReference type="EMBL" id="JBHFFA010000008">
    <property type="protein sequence ID" value="KAL2607525.1"/>
    <property type="molecule type" value="Genomic_DNA"/>
</dbReference>
<evidence type="ECO:0000313" key="1">
    <source>
        <dbReference type="EMBL" id="KAL2607525.1"/>
    </source>
</evidence>
<protein>
    <submittedName>
        <fullName evidence="1">Uncharacterized protein</fullName>
    </submittedName>
</protein>